<name>A0ABX8A5M5_9BRAD</name>
<keyword evidence="2" id="KW-1185">Reference proteome</keyword>
<dbReference type="RefSeq" id="WP_211912417.1">
    <property type="nucleotide sequence ID" value="NZ_CP036498.1"/>
</dbReference>
<reference evidence="1 2" key="1">
    <citation type="submission" date="2019-02" db="EMBL/GenBank/DDBJ databases">
        <title>Emended description of the genus Rhodopseudomonas and description of Rhodopseudomonas albus sp. nov., a non-phototrophic, heavy-metal-tolerant bacterium isolated from garden soil.</title>
        <authorList>
            <person name="Bao Z."/>
            <person name="Cao W.W."/>
            <person name="Sato Y."/>
            <person name="Nishizawa T."/>
            <person name="Zhao J."/>
            <person name="Guo Y."/>
            <person name="Ohta H."/>
        </authorList>
    </citation>
    <scope>NUCLEOTIDE SEQUENCE [LARGE SCALE GENOMIC DNA]</scope>
    <source>
        <strain evidence="1 2">SK50-23</strain>
    </source>
</reference>
<dbReference type="EMBL" id="CP036498">
    <property type="protein sequence ID" value="QUS38877.1"/>
    <property type="molecule type" value="Genomic_DNA"/>
</dbReference>
<proteinExistence type="predicted"/>
<sequence>MPIAGSGMLMTSMDIGAAHEQEFNQWYDREHLAERVAIDGFLEARRYVAVNAAPKYLGLYSTATFDVLDSPAYRTALANQTAWSLANIGRFKNMLRSVARITISRGIGRGAALGLVRIQPPDGNVDGLREALRAELDPGMIHDIIAMHLMESDPRLSKPLTDDPDALNPAARDWYVLIDGTDADAVSTVMSTRFDAAIADAGATLISSGTYRLMWDLAKADLGPRVD</sequence>
<accession>A0ABX8A5M5</accession>
<protein>
    <submittedName>
        <fullName evidence="1">Uncharacterized protein</fullName>
    </submittedName>
</protein>
<organism evidence="1 2">
    <name type="scientific">Tardiphaga alba</name>
    <dbReference type="NCBI Taxonomy" id="340268"/>
    <lineage>
        <taxon>Bacteria</taxon>
        <taxon>Pseudomonadati</taxon>
        <taxon>Pseudomonadota</taxon>
        <taxon>Alphaproteobacteria</taxon>
        <taxon>Hyphomicrobiales</taxon>
        <taxon>Nitrobacteraceae</taxon>
        <taxon>Tardiphaga</taxon>
    </lineage>
</organism>
<evidence type="ECO:0000313" key="2">
    <source>
        <dbReference type="Proteomes" id="UP000682843"/>
    </source>
</evidence>
<gene>
    <name evidence="1" type="ORF">RPMA_08585</name>
</gene>
<dbReference type="Proteomes" id="UP000682843">
    <property type="component" value="Chromosome"/>
</dbReference>
<evidence type="ECO:0000313" key="1">
    <source>
        <dbReference type="EMBL" id="QUS38877.1"/>
    </source>
</evidence>